<evidence type="ECO:0000313" key="3">
    <source>
        <dbReference type="Proteomes" id="UP000054166"/>
    </source>
</evidence>
<gene>
    <name evidence="2" type="ORF">PILCRDRAFT_573166</name>
</gene>
<reference evidence="3" key="2">
    <citation type="submission" date="2015-01" db="EMBL/GenBank/DDBJ databases">
        <title>Evolutionary Origins and Diversification of the Mycorrhizal Mutualists.</title>
        <authorList>
            <consortium name="DOE Joint Genome Institute"/>
            <consortium name="Mycorrhizal Genomics Consortium"/>
            <person name="Kohler A."/>
            <person name="Kuo A."/>
            <person name="Nagy L.G."/>
            <person name="Floudas D."/>
            <person name="Copeland A."/>
            <person name="Barry K.W."/>
            <person name="Cichocki N."/>
            <person name="Veneault-Fourrey C."/>
            <person name="LaButti K."/>
            <person name="Lindquist E.A."/>
            <person name="Lipzen A."/>
            <person name="Lundell T."/>
            <person name="Morin E."/>
            <person name="Murat C."/>
            <person name="Riley R."/>
            <person name="Ohm R."/>
            <person name="Sun H."/>
            <person name="Tunlid A."/>
            <person name="Henrissat B."/>
            <person name="Grigoriev I.V."/>
            <person name="Hibbett D.S."/>
            <person name="Martin F."/>
        </authorList>
    </citation>
    <scope>NUCLEOTIDE SEQUENCE [LARGE SCALE GENOMIC DNA]</scope>
    <source>
        <strain evidence="3">F 1598</strain>
    </source>
</reference>
<keyword evidence="3" id="KW-1185">Reference proteome</keyword>
<evidence type="ECO:0000259" key="1">
    <source>
        <dbReference type="Pfam" id="PF00383"/>
    </source>
</evidence>
<dbReference type="HOGENOM" id="CLU_163529_0_0_1"/>
<evidence type="ECO:0000313" key="2">
    <source>
        <dbReference type="EMBL" id="KIM78990.1"/>
    </source>
</evidence>
<dbReference type="AlphaFoldDB" id="A0A0C3F2F4"/>
<dbReference type="InterPro" id="IPR002125">
    <property type="entry name" value="CMP_dCMP_dom"/>
</dbReference>
<dbReference type="EMBL" id="KN833012">
    <property type="protein sequence ID" value="KIM78990.1"/>
    <property type="molecule type" value="Genomic_DNA"/>
</dbReference>
<dbReference type="SUPFAM" id="SSF53927">
    <property type="entry name" value="Cytidine deaminase-like"/>
    <property type="match status" value="1"/>
</dbReference>
<protein>
    <recommendedName>
        <fullName evidence="1">CMP/dCMP-type deaminase domain-containing protein</fullName>
    </recommendedName>
</protein>
<feature type="domain" description="CMP/dCMP-type deaminase" evidence="1">
    <location>
        <begin position="1"/>
        <end position="75"/>
    </location>
</feature>
<reference evidence="2 3" key="1">
    <citation type="submission" date="2014-04" db="EMBL/GenBank/DDBJ databases">
        <authorList>
            <consortium name="DOE Joint Genome Institute"/>
            <person name="Kuo A."/>
            <person name="Tarkka M."/>
            <person name="Buscot F."/>
            <person name="Kohler A."/>
            <person name="Nagy L.G."/>
            <person name="Floudas D."/>
            <person name="Copeland A."/>
            <person name="Barry K.W."/>
            <person name="Cichocki N."/>
            <person name="Veneault-Fourrey C."/>
            <person name="LaButti K."/>
            <person name="Lindquist E.A."/>
            <person name="Lipzen A."/>
            <person name="Lundell T."/>
            <person name="Morin E."/>
            <person name="Murat C."/>
            <person name="Sun H."/>
            <person name="Tunlid A."/>
            <person name="Henrissat B."/>
            <person name="Grigoriev I.V."/>
            <person name="Hibbett D.S."/>
            <person name="Martin F."/>
            <person name="Nordberg H.P."/>
            <person name="Cantor M.N."/>
            <person name="Hua S.X."/>
        </authorList>
    </citation>
    <scope>NUCLEOTIDE SEQUENCE [LARGE SCALE GENOMIC DNA]</scope>
    <source>
        <strain evidence="2 3">F 1598</strain>
    </source>
</reference>
<dbReference type="Gene3D" id="3.40.140.10">
    <property type="entry name" value="Cytidine Deaminase, domain 2"/>
    <property type="match status" value="1"/>
</dbReference>
<dbReference type="GO" id="GO:0003824">
    <property type="term" value="F:catalytic activity"/>
    <property type="evidence" value="ECO:0007669"/>
    <property type="project" value="InterPro"/>
</dbReference>
<proteinExistence type="predicted"/>
<organism evidence="2 3">
    <name type="scientific">Piloderma croceum (strain F 1598)</name>
    <dbReference type="NCBI Taxonomy" id="765440"/>
    <lineage>
        <taxon>Eukaryota</taxon>
        <taxon>Fungi</taxon>
        <taxon>Dikarya</taxon>
        <taxon>Basidiomycota</taxon>
        <taxon>Agaricomycotina</taxon>
        <taxon>Agaricomycetes</taxon>
        <taxon>Agaricomycetidae</taxon>
        <taxon>Atheliales</taxon>
        <taxon>Atheliaceae</taxon>
        <taxon>Piloderma</taxon>
    </lineage>
</organism>
<name>A0A0C3F2F4_PILCF</name>
<dbReference type="InterPro" id="IPR016193">
    <property type="entry name" value="Cytidine_deaminase-like"/>
</dbReference>
<dbReference type="OrthoDB" id="9972196at2759"/>
<dbReference type="InParanoid" id="A0A0C3F2F4"/>
<dbReference type="Pfam" id="PF00383">
    <property type="entry name" value="dCMP_cyt_deam_1"/>
    <property type="match status" value="1"/>
</dbReference>
<accession>A0A0C3F2F4</accession>
<sequence>MNKTEFYLSRCTLAASASDMQFSLGSILVKGGKILSSGHNHHRTHYDGVGATNSKSGCLPFSMHAEMHAIYNATGRNVPPPTSFINERLSCTTQQSSGIRHVLSGSSGDEGSLLLDSGQDGVHQQRVL</sequence>
<dbReference type="Proteomes" id="UP000054166">
    <property type="component" value="Unassembled WGS sequence"/>
</dbReference>
<dbReference type="GO" id="GO:0006139">
    <property type="term" value="P:nucleobase-containing compound metabolic process"/>
    <property type="evidence" value="ECO:0007669"/>
    <property type="project" value="UniProtKB-ARBA"/>
</dbReference>